<accession>A0A4Q4TD18</accession>
<gene>
    <name evidence="4" type="ORF">DL764_004831</name>
</gene>
<dbReference type="SUPFAM" id="SSF53474">
    <property type="entry name" value="alpha/beta-Hydrolases"/>
    <property type="match status" value="1"/>
</dbReference>
<dbReference type="OrthoDB" id="408373at2759"/>
<keyword evidence="1" id="KW-0378">Hydrolase</keyword>
<dbReference type="STRING" id="155417.A0A4Q4TD18"/>
<dbReference type="EMBL" id="QJNU01000238">
    <property type="protein sequence ID" value="RYP03852.1"/>
    <property type="molecule type" value="Genomic_DNA"/>
</dbReference>
<comment type="similarity">
    <text evidence="2">Belongs to the AB hydrolase superfamily. Epoxide hydrolase family.</text>
</comment>
<evidence type="ECO:0000259" key="3">
    <source>
        <dbReference type="Pfam" id="PF00561"/>
    </source>
</evidence>
<comment type="caution">
    <text evidence="4">The sequence shown here is derived from an EMBL/GenBank/DDBJ whole genome shotgun (WGS) entry which is preliminary data.</text>
</comment>
<dbReference type="InterPro" id="IPR000073">
    <property type="entry name" value="AB_hydrolase_1"/>
</dbReference>
<dbReference type="PANTHER" id="PTHR43329">
    <property type="entry name" value="EPOXIDE HYDROLASE"/>
    <property type="match status" value="1"/>
</dbReference>
<protein>
    <recommendedName>
        <fullName evidence="3">AB hydrolase-1 domain-containing protein</fullName>
    </recommendedName>
</protein>
<name>A0A4Q4TD18_9PEZI</name>
<organism evidence="4 5">
    <name type="scientific">Monosporascus ibericus</name>
    <dbReference type="NCBI Taxonomy" id="155417"/>
    <lineage>
        <taxon>Eukaryota</taxon>
        <taxon>Fungi</taxon>
        <taxon>Dikarya</taxon>
        <taxon>Ascomycota</taxon>
        <taxon>Pezizomycotina</taxon>
        <taxon>Sordariomycetes</taxon>
        <taxon>Xylariomycetidae</taxon>
        <taxon>Xylariales</taxon>
        <taxon>Xylariales incertae sedis</taxon>
        <taxon>Monosporascus</taxon>
    </lineage>
</organism>
<dbReference type="Gene3D" id="3.40.50.1820">
    <property type="entry name" value="alpha/beta hydrolase"/>
    <property type="match status" value="1"/>
</dbReference>
<proteinExistence type="inferred from homology"/>
<dbReference type="Pfam" id="PF00561">
    <property type="entry name" value="Abhydrolase_1"/>
    <property type="match status" value="1"/>
</dbReference>
<dbReference type="InterPro" id="IPR029058">
    <property type="entry name" value="AB_hydrolase_fold"/>
</dbReference>
<dbReference type="Proteomes" id="UP000293360">
    <property type="component" value="Unassembled WGS sequence"/>
</dbReference>
<evidence type="ECO:0000256" key="2">
    <source>
        <dbReference type="ARBA" id="ARBA00038334"/>
    </source>
</evidence>
<dbReference type="InterPro" id="IPR000639">
    <property type="entry name" value="Epox_hydrolase-like"/>
</dbReference>
<evidence type="ECO:0000313" key="5">
    <source>
        <dbReference type="Proteomes" id="UP000293360"/>
    </source>
</evidence>
<evidence type="ECO:0000256" key="1">
    <source>
        <dbReference type="ARBA" id="ARBA00022801"/>
    </source>
</evidence>
<feature type="domain" description="AB hydrolase-1" evidence="3">
    <location>
        <begin position="39"/>
        <end position="316"/>
    </location>
</feature>
<reference evidence="4 5" key="1">
    <citation type="submission" date="2018-06" db="EMBL/GenBank/DDBJ databases">
        <title>Complete Genomes of Monosporascus.</title>
        <authorList>
            <person name="Robinson A.J."/>
            <person name="Natvig D.O."/>
        </authorList>
    </citation>
    <scope>NUCLEOTIDE SEQUENCE [LARGE SCALE GENOMIC DNA]</scope>
    <source>
        <strain evidence="4 5">CBS 110550</strain>
    </source>
</reference>
<dbReference type="PRINTS" id="PR00412">
    <property type="entry name" value="EPOXHYDRLASE"/>
</dbReference>
<dbReference type="GO" id="GO:0016787">
    <property type="term" value="F:hydrolase activity"/>
    <property type="evidence" value="ECO:0007669"/>
    <property type="project" value="UniProtKB-KW"/>
</dbReference>
<dbReference type="AlphaFoldDB" id="A0A4Q4TD18"/>
<sequence>MAVDGLVPNDPRVEHKFTAIGDITYHYMLAKPEGNPVATVVLIHGWPDLGMGWRNQVPYLLSLNLQVVVPDMLGYGQTSAPESPEEYTLKKMCGHIATIIKEVTDQPIILGGHDWGGAFVWRMTMYYPELIRGVFSLCVPYMPPRAHKVTLEQMVAMMPNFRYQLQIAGGETERIVDKSTENLQGFLNGMYGGRTPDGQAVFTADAGVVEEIIDKIGPSPLVSKEMLDYYVQEYKRHGMHGPSNWYRTRELNDDDEMPIAEEYAGFQFKMPAMIVMAERDSALPPKLADGQEKYFAGPLKKELIKGANHWVMLEKPEECNKLIGEFVKSVLGDESKAFL</sequence>
<evidence type="ECO:0000313" key="4">
    <source>
        <dbReference type="EMBL" id="RYP03852.1"/>
    </source>
</evidence>
<keyword evidence="5" id="KW-1185">Reference proteome</keyword>